<sequence length="53" mass="5713">MVSLALSLNGPAKFITWGFISVSVPNLIMIGLIIVFFALALVLPFPSHKQDGK</sequence>
<evidence type="ECO:0000256" key="1">
    <source>
        <dbReference type="SAM" id="Phobius"/>
    </source>
</evidence>
<dbReference type="EMBL" id="CAFBQX010000001">
    <property type="protein sequence ID" value="CAB5069629.1"/>
    <property type="molecule type" value="Genomic_DNA"/>
</dbReference>
<evidence type="ECO:0000313" key="6">
    <source>
        <dbReference type="EMBL" id="CAB4830383.1"/>
    </source>
</evidence>
<evidence type="ECO:0000313" key="9">
    <source>
        <dbReference type="EMBL" id="CAB4984377.1"/>
    </source>
</evidence>
<name>A0A6J5Z8C1_9ZZZZ</name>
<dbReference type="EMBL" id="CAEZZW010000001">
    <property type="protein sequence ID" value="CAB4774052.1"/>
    <property type="molecule type" value="Genomic_DNA"/>
</dbReference>
<accession>A0A6J5Z8C1</accession>
<keyword evidence="1" id="KW-1133">Transmembrane helix</keyword>
<dbReference type="EMBL" id="CAFBLD010000002">
    <property type="protein sequence ID" value="CAB4857535.1"/>
    <property type="molecule type" value="Genomic_DNA"/>
</dbReference>
<keyword evidence="1" id="KW-0812">Transmembrane</keyword>
<evidence type="ECO:0000313" key="2">
    <source>
        <dbReference type="EMBL" id="CAB4338891.1"/>
    </source>
</evidence>
<evidence type="ECO:0000313" key="5">
    <source>
        <dbReference type="EMBL" id="CAB4774052.1"/>
    </source>
</evidence>
<organism evidence="2">
    <name type="scientific">freshwater metagenome</name>
    <dbReference type="NCBI Taxonomy" id="449393"/>
    <lineage>
        <taxon>unclassified sequences</taxon>
        <taxon>metagenomes</taxon>
        <taxon>ecological metagenomes</taxon>
    </lineage>
</organism>
<evidence type="ECO:0000313" key="4">
    <source>
        <dbReference type="EMBL" id="CAB4728937.1"/>
    </source>
</evidence>
<evidence type="ECO:0000313" key="8">
    <source>
        <dbReference type="EMBL" id="CAB4943796.1"/>
    </source>
</evidence>
<dbReference type="EMBL" id="CAFABH010000016">
    <property type="protein sequence ID" value="CAB4830383.1"/>
    <property type="molecule type" value="Genomic_DNA"/>
</dbReference>
<evidence type="ECO:0000313" key="10">
    <source>
        <dbReference type="EMBL" id="CAB5069629.1"/>
    </source>
</evidence>
<gene>
    <name evidence="3" type="ORF">UFOPK2510_00925</name>
    <name evidence="4" type="ORF">UFOPK2718_01106</name>
    <name evidence="5" type="ORF">UFOPK2936_00386</name>
    <name evidence="6" type="ORF">UFOPK3174_01015</name>
    <name evidence="7" type="ORF">UFOPK3328_00274</name>
    <name evidence="8" type="ORF">UFOPK3779_00739</name>
    <name evidence="9" type="ORF">UFOPK3913_01354</name>
    <name evidence="2" type="ORF">UFOPK4107_00830</name>
    <name evidence="10" type="ORF">UFOPK4403_00043</name>
</gene>
<dbReference type="EMBL" id="CAESAE010000004">
    <property type="protein sequence ID" value="CAB4338891.1"/>
    <property type="molecule type" value="Genomic_DNA"/>
</dbReference>
<dbReference type="EMBL" id="CAFBNH010000004">
    <property type="protein sequence ID" value="CAB4943796.1"/>
    <property type="molecule type" value="Genomic_DNA"/>
</dbReference>
<keyword evidence="1" id="KW-0472">Membrane</keyword>
<protein>
    <submittedName>
        <fullName evidence="2">Unannotated protein</fullName>
    </submittedName>
</protein>
<dbReference type="AlphaFoldDB" id="A0A6J5Z8C1"/>
<dbReference type="EMBL" id="CAEZYM010000010">
    <property type="protein sequence ID" value="CAB4728937.1"/>
    <property type="molecule type" value="Genomic_DNA"/>
</dbReference>
<dbReference type="EMBL" id="CAFBOC010000016">
    <property type="protein sequence ID" value="CAB4984377.1"/>
    <property type="molecule type" value="Genomic_DNA"/>
</dbReference>
<dbReference type="EMBL" id="CAEZXO010000005">
    <property type="protein sequence ID" value="CAB4694735.1"/>
    <property type="molecule type" value="Genomic_DNA"/>
</dbReference>
<evidence type="ECO:0000313" key="3">
    <source>
        <dbReference type="EMBL" id="CAB4694735.1"/>
    </source>
</evidence>
<proteinExistence type="predicted"/>
<evidence type="ECO:0000313" key="7">
    <source>
        <dbReference type="EMBL" id="CAB4857535.1"/>
    </source>
</evidence>
<reference evidence="2" key="1">
    <citation type="submission" date="2020-05" db="EMBL/GenBank/DDBJ databases">
        <authorList>
            <person name="Chiriac C."/>
            <person name="Salcher M."/>
            <person name="Ghai R."/>
            <person name="Kavagutti S V."/>
        </authorList>
    </citation>
    <scope>NUCLEOTIDE SEQUENCE</scope>
</reference>
<feature type="transmembrane region" description="Helical" evidence="1">
    <location>
        <begin position="14"/>
        <end position="43"/>
    </location>
</feature>